<comment type="similarity">
    <text evidence="5">Belongs to the class-III pyridoxal-phosphate-dependent aminotransferase family.</text>
</comment>
<dbReference type="Proteomes" id="UP000249377">
    <property type="component" value="Unassembled WGS sequence"/>
</dbReference>
<evidence type="ECO:0000256" key="4">
    <source>
        <dbReference type="ARBA" id="ARBA00022898"/>
    </source>
</evidence>
<evidence type="ECO:0008006" key="8">
    <source>
        <dbReference type="Google" id="ProtNLM"/>
    </source>
</evidence>
<proteinExistence type="inferred from homology"/>
<dbReference type="InterPro" id="IPR015422">
    <property type="entry name" value="PyrdxlP-dep_Trfase_small"/>
</dbReference>
<evidence type="ECO:0000313" key="6">
    <source>
        <dbReference type="EMBL" id="RAQ30692.1"/>
    </source>
</evidence>
<evidence type="ECO:0000256" key="2">
    <source>
        <dbReference type="ARBA" id="ARBA00022576"/>
    </source>
</evidence>
<dbReference type="Gene3D" id="3.40.640.10">
    <property type="entry name" value="Type I PLP-dependent aspartate aminotransferase-like (Major domain)"/>
    <property type="match status" value="1"/>
</dbReference>
<dbReference type="SUPFAM" id="SSF53383">
    <property type="entry name" value="PLP-dependent transferases"/>
    <property type="match status" value="1"/>
</dbReference>
<dbReference type="InterPro" id="IPR005814">
    <property type="entry name" value="Aminotrans_3"/>
</dbReference>
<dbReference type="Gene3D" id="3.90.1150.10">
    <property type="entry name" value="Aspartate Aminotransferase, domain 1"/>
    <property type="match status" value="1"/>
</dbReference>
<keyword evidence="3" id="KW-0808">Transferase</keyword>
<dbReference type="InterPro" id="IPR015424">
    <property type="entry name" value="PyrdxlP-dep_Trfase"/>
</dbReference>
<evidence type="ECO:0000313" key="7">
    <source>
        <dbReference type="Proteomes" id="UP000249377"/>
    </source>
</evidence>
<evidence type="ECO:0000256" key="1">
    <source>
        <dbReference type="ARBA" id="ARBA00001933"/>
    </source>
</evidence>
<dbReference type="EMBL" id="QLYR01000001">
    <property type="protein sequence ID" value="RAQ30692.1"/>
    <property type="molecule type" value="Genomic_DNA"/>
</dbReference>
<protein>
    <recommendedName>
        <fullName evidence="8">Aspartate aminotransferase family protein</fullName>
    </recommendedName>
</protein>
<dbReference type="GO" id="GO:0008483">
    <property type="term" value="F:transaminase activity"/>
    <property type="evidence" value="ECO:0007669"/>
    <property type="project" value="UniProtKB-KW"/>
</dbReference>
<keyword evidence="2" id="KW-0032">Aminotransferase</keyword>
<evidence type="ECO:0000256" key="3">
    <source>
        <dbReference type="ARBA" id="ARBA00022679"/>
    </source>
</evidence>
<comment type="caution">
    <text evidence="6">The sequence shown here is derived from an EMBL/GenBank/DDBJ whole genome shotgun (WGS) entry which is preliminary data.</text>
</comment>
<dbReference type="GO" id="GO:0042802">
    <property type="term" value="F:identical protein binding"/>
    <property type="evidence" value="ECO:0007669"/>
    <property type="project" value="TreeGrafter"/>
</dbReference>
<dbReference type="InterPro" id="IPR050103">
    <property type="entry name" value="Class-III_PLP-dep_AT"/>
</dbReference>
<dbReference type="PANTHER" id="PTHR11986:SF79">
    <property type="entry name" value="ACETYLORNITHINE AMINOTRANSFERASE, MITOCHONDRIAL"/>
    <property type="match status" value="1"/>
</dbReference>
<name>A0A328UJ33_9FIRM</name>
<dbReference type="PANTHER" id="PTHR11986">
    <property type="entry name" value="AMINOTRANSFERASE CLASS III"/>
    <property type="match status" value="1"/>
</dbReference>
<dbReference type="RefSeq" id="WP_112331887.1">
    <property type="nucleotide sequence ID" value="NZ_QLYR01000001.1"/>
</dbReference>
<sequence>MKKVERSLTGLLGKPYMDAVTGAAAVLLGMDSGQARKLAEEKVDFLPQEWLRRMDAMLDRVGEQICPPVADTVQGAPTNAFAKAANSQASPVSGFGYYRLGEDGRLYLASKSEHYHTPMGHNFPGYRLIDNARALGVTNATHNNTRGYITRLCERELVRCANGLARGDVQGLEKVLASTERHVLNRVINLETGSLACEAGIKMMLARFYRLDKTFPAPKYSGKIPVFFVMQDYDGGAMANYHGTTVLAQTFRDMWPELYAGAEAGRLYEVCPIAINNIEDFKEKFARYNTGNYKAAGLIHEIILMNYGGIKLHEDYLQEVYRICHEGDTPILCDEIQSCMWYEGMFLFRLYGLNPDFVAIGKGFPGGQYPASRILLSAEMDNLNQFGALVTNGQEELASLAYLITMEYAQENAEEIRDICAYYEEQAETLKARFPSVVERIEGQGLLSAVTFRDVGETVRFVQLLQEECIDVSAQVYKACCPPAALLKLPLIASRTMVDWMIQRMAGVLTRMKTEAGG</sequence>
<dbReference type="Pfam" id="PF00202">
    <property type="entry name" value="Aminotran_3"/>
    <property type="match status" value="1"/>
</dbReference>
<gene>
    <name evidence="6" type="ORF">DPQ25_04200</name>
</gene>
<keyword evidence="7" id="KW-1185">Reference proteome</keyword>
<dbReference type="AlphaFoldDB" id="A0A328UJ33"/>
<comment type="cofactor">
    <cofactor evidence="1">
        <name>pyridoxal 5'-phosphate</name>
        <dbReference type="ChEBI" id="CHEBI:597326"/>
    </cofactor>
</comment>
<accession>A0A328UJ33</accession>
<reference evidence="6 7" key="1">
    <citation type="submission" date="2018-06" db="EMBL/GenBank/DDBJ databases">
        <title>Noncontiguous genome sequence of Ruminococcaceae bacterium ASD2818.</title>
        <authorList>
            <person name="Chaplin A.V."/>
            <person name="Sokolova S.R."/>
            <person name="Kochetkova T.O."/>
            <person name="Goltsov A.Y."/>
            <person name="Trofimov D.Y."/>
            <person name="Efimov B.A."/>
        </authorList>
    </citation>
    <scope>NUCLEOTIDE SEQUENCE [LARGE SCALE GENOMIC DNA]</scope>
    <source>
        <strain evidence="6 7">ASD2818</strain>
    </source>
</reference>
<organism evidence="6 7">
    <name type="scientific">Hydrogeniiclostridium mannosilyticum</name>
    <dbReference type="NCBI Taxonomy" id="2764322"/>
    <lineage>
        <taxon>Bacteria</taxon>
        <taxon>Bacillati</taxon>
        <taxon>Bacillota</taxon>
        <taxon>Clostridia</taxon>
        <taxon>Eubacteriales</taxon>
        <taxon>Acutalibacteraceae</taxon>
        <taxon>Hydrogeniiclostridium</taxon>
    </lineage>
</organism>
<keyword evidence="4 5" id="KW-0663">Pyridoxal phosphate</keyword>
<dbReference type="InterPro" id="IPR015421">
    <property type="entry name" value="PyrdxlP-dep_Trfase_major"/>
</dbReference>
<evidence type="ECO:0000256" key="5">
    <source>
        <dbReference type="RuleBase" id="RU003560"/>
    </source>
</evidence>
<dbReference type="GO" id="GO:0030170">
    <property type="term" value="F:pyridoxal phosphate binding"/>
    <property type="evidence" value="ECO:0007669"/>
    <property type="project" value="InterPro"/>
</dbReference>